<evidence type="ECO:0000313" key="1">
    <source>
        <dbReference type="EMBL" id="MDT0576549.1"/>
    </source>
</evidence>
<proteinExistence type="predicted"/>
<dbReference type="EMBL" id="JAVRHS010000008">
    <property type="protein sequence ID" value="MDT0576549.1"/>
    <property type="molecule type" value="Genomic_DNA"/>
</dbReference>
<protein>
    <submittedName>
        <fullName evidence="1">PepSY domain-containing protein</fullName>
    </submittedName>
</protein>
<name>A0ABU2ZIX7_9SPHN</name>
<gene>
    <name evidence="1" type="ORF">RM533_10160</name>
</gene>
<comment type="caution">
    <text evidence="1">The sequence shown here is derived from an EMBL/GenBank/DDBJ whole genome shotgun (WGS) entry which is preliminary data.</text>
</comment>
<sequence>MPRLDNNLVLALLAICVGGLTATGFSVPASADPNQRDGQVEARRELRAGNVQTLRQIESRVLPRMRDMDYLGMDEFVASTYRLKFIKDGRVVFVDVDARTGRIINVLR</sequence>
<dbReference type="Proteomes" id="UP001259803">
    <property type="component" value="Unassembled WGS sequence"/>
</dbReference>
<dbReference type="RefSeq" id="WP_311341125.1">
    <property type="nucleotide sequence ID" value="NZ_JAVRHS010000008.1"/>
</dbReference>
<keyword evidence="2" id="KW-1185">Reference proteome</keyword>
<accession>A0ABU2ZIX7</accession>
<organism evidence="1 2">
    <name type="scientific">Croceicoccus esteveae</name>
    <dbReference type="NCBI Taxonomy" id="3075597"/>
    <lineage>
        <taxon>Bacteria</taxon>
        <taxon>Pseudomonadati</taxon>
        <taxon>Pseudomonadota</taxon>
        <taxon>Alphaproteobacteria</taxon>
        <taxon>Sphingomonadales</taxon>
        <taxon>Erythrobacteraceae</taxon>
        <taxon>Croceicoccus</taxon>
    </lineage>
</organism>
<reference evidence="1 2" key="1">
    <citation type="submission" date="2023-09" db="EMBL/GenBank/DDBJ databases">
        <authorList>
            <person name="Rey-Velasco X."/>
        </authorList>
    </citation>
    <scope>NUCLEOTIDE SEQUENCE [LARGE SCALE GENOMIC DNA]</scope>
    <source>
        <strain evidence="1 2">F390</strain>
    </source>
</reference>
<evidence type="ECO:0000313" key="2">
    <source>
        <dbReference type="Proteomes" id="UP001259803"/>
    </source>
</evidence>